<name>A0ABD7BYS3_XYLFS</name>
<dbReference type="EMBL" id="CP009885">
    <property type="protein sequence ID" value="QPB72640.1"/>
    <property type="molecule type" value="Genomic_DNA"/>
</dbReference>
<sequence length="151" mass="16441">MWVYTKCVNKDETVGSKNTMRLANSAPAYGTSSGEMIFSLMGGAIPGRAFVFAMEMISSSRCIGHLRHVACGGIGEDVTAAQSPYFGDASVLPVLHALRAAHTWIYPKLPGNFSGSAKAIDQVSIGMYDRLHKKINIMMTFNVIHNFHGRM</sequence>
<organism evidence="1 2">
    <name type="scientific">Xylella fastidiosa</name>
    <dbReference type="NCBI Taxonomy" id="2371"/>
    <lineage>
        <taxon>Bacteria</taxon>
        <taxon>Pseudomonadati</taxon>
        <taxon>Pseudomonadota</taxon>
        <taxon>Gammaproteobacteria</taxon>
        <taxon>Lysobacterales</taxon>
        <taxon>Lysobacteraceae</taxon>
        <taxon>Xylella</taxon>
    </lineage>
</organism>
<dbReference type="AlphaFoldDB" id="A0ABD7BYS3"/>
<dbReference type="Proteomes" id="UP000196980">
    <property type="component" value="Chromosome"/>
</dbReference>
<dbReference type="KEGG" id="xfh:XFHB_13295"/>
<reference evidence="2" key="1">
    <citation type="submission" date="2014-11" db="EMBL/GenBank/DDBJ databases">
        <title>Xylella fastidiosa Hib4 Genome Sequencing.</title>
        <authorList>
            <person name="Pierry P.M."/>
            <person name="da Silva A.M."/>
        </authorList>
    </citation>
    <scope>NUCLEOTIDE SEQUENCE [LARGE SCALE GENOMIC DNA]</scope>
    <source>
        <strain evidence="2">Hib4</strain>
    </source>
</reference>
<protein>
    <submittedName>
        <fullName evidence="1">Uncharacterized protein</fullName>
    </submittedName>
</protein>
<proteinExistence type="predicted"/>
<gene>
    <name evidence="1" type="ORF">XFHB_13295</name>
</gene>
<evidence type="ECO:0000313" key="1">
    <source>
        <dbReference type="EMBL" id="QPB72640.1"/>
    </source>
</evidence>
<dbReference type="RefSeq" id="WP_023907264.1">
    <property type="nucleotide sequence ID" value="NZ_CP009826.2"/>
</dbReference>
<accession>A0ABD7BYS3</accession>
<evidence type="ECO:0000313" key="2">
    <source>
        <dbReference type="Proteomes" id="UP000196980"/>
    </source>
</evidence>